<dbReference type="EMBL" id="PSQE01000004">
    <property type="protein sequence ID" value="RHN59851.1"/>
    <property type="molecule type" value="Genomic_DNA"/>
</dbReference>
<organism evidence="1 2">
    <name type="scientific">Medicago truncatula</name>
    <name type="common">Barrel medic</name>
    <name type="synonym">Medicago tribuloides</name>
    <dbReference type="NCBI Taxonomy" id="3880"/>
    <lineage>
        <taxon>Eukaryota</taxon>
        <taxon>Viridiplantae</taxon>
        <taxon>Streptophyta</taxon>
        <taxon>Embryophyta</taxon>
        <taxon>Tracheophyta</taxon>
        <taxon>Spermatophyta</taxon>
        <taxon>Magnoliopsida</taxon>
        <taxon>eudicotyledons</taxon>
        <taxon>Gunneridae</taxon>
        <taxon>Pentapetalae</taxon>
        <taxon>rosids</taxon>
        <taxon>fabids</taxon>
        <taxon>Fabales</taxon>
        <taxon>Fabaceae</taxon>
        <taxon>Papilionoideae</taxon>
        <taxon>50 kb inversion clade</taxon>
        <taxon>NPAAA clade</taxon>
        <taxon>Hologalegina</taxon>
        <taxon>IRL clade</taxon>
        <taxon>Trifolieae</taxon>
        <taxon>Medicago</taxon>
    </lineage>
</organism>
<keyword evidence="1" id="KW-0808">Transferase</keyword>
<dbReference type="GO" id="GO:0004648">
    <property type="term" value="F:O-phospho-L-serine:2-oxoglutarate aminotransferase activity"/>
    <property type="evidence" value="ECO:0007669"/>
    <property type="project" value="UniProtKB-EC"/>
</dbReference>
<accession>A0A396I4Z1</accession>
<protein>
    <submittedName>
        <fullName evidence="1">Putative phosphoserine transaminase</fullName>
        <ecNumber evidence="1">2.6.1.52</ecNumber>
    </submittedName>
</protein>
<evidence type="ECO:0000313" key="1">
    <source>
        <dbReference type="EMBL" id="RHN59851.1"/>
    </source>
</evidence>
<proteinExistence type="predicted"/>
<sequence>MVLSLRMNQHPVIKMGFLYNDIDESNEFFRCHVEKSVRSLMNVPFTLEKMSY</sequence>
<dbReference type="AlphaFoldDB" id="A0A396I4Z1"/>
<dbReference type="Gene3D" id="3.90.1150.10">
    <property type="entry name" value="Aspartate Aminotransferase, domain 1"/>
    <property type="match status" value="1"/>
</dbReference>
<comment type="caution">
    <text evidence="1">The sequence shown here is derived from an EMBL/GenBank/DDBJ whole genome shotgun (WGS) entry which is preliminary data.</text>
</comment>
<dbReference type="Gramene" id="rna22014">
    <property type="protein sequence ID" value="RHN59851.1"/>
    <property type="gene ID" value="gene22014"/>
</dbReference>
<dbReference type="InterPro" id="IPR015422">
    <property type="entry name" value="PyrdxlP-dep_Trfase_small"/>
</dbReference>
<keyword evidence="1" id="KW-0032">Aminotransferase</keyword>
<evidence type="ECO:0000313" key="2">
    <source>
        <dbReference type="Proteomes" id="UP000265566"/>
    </source>
</evidence>
<dbReference type="EC" id="2.6.1.52" evidence="1"/>
<gene>
    <name evidence="1" type="ORF">MtrunA17_Chr4g0018711</name>
</gene>
<reference evidence="2" key="1">
    <citation type="journal article" date="2018" name="Nat. Plants">
        <title>Whole-genome landscape of Medicago truncatula symbiotic genes.</title>
        <authorList>
            <person name="Pecrix Y."/>
            <person name="Staton S.E."/>
            <person name="Sallet E."/>
            <person name="Lelandais-Briere C."/>
            <person name="Moreau S."/>
            <person name="Carrere S."/>
            <person name="Blein T."/>
            <person name="Jardinaud M.F."/>
            <person name="Latrasse D."/>
            <person name="Zouine M."/>
            <person name="Zahm M."/>
            <person name="Kreplak J."/>
            <person name="Mayjonade B."/>
            <person name="Satge C."/>
            <person name="Perez M."/>
            <person name="Cauet S."/>
            <person name="Marande W."/>
            <person name="Chantry-Darmon C."/>
            <person name="Lopez-Roques C."/>
            <person name="Bouchez O."/>
            <person name="Berard A."/>
            <person name="Debelle F."/>
            <person name="Munos S."/>
            <person name="Bendahmane A."/>
            <person name="Berges H."/>
            <person name="Niebel A."/>
            <person name="Buitink J."/>
            <person name="Frugier F."/>
            <person name="Benhamed M."/>
            <person name="Crespi M."/>
            <person name="Gouzy J."/>
            <person name="Gamas P."/>
        </authorList>
    </citation>
    <scope>NUCLEOTIDE SEQUENCE [LARGE SCALE GENOMIC DNA]</scope>
    <source>
        <strain evidence="2">cv. Jemalong A17</strain>
    </source>
</reference>
<dbReference type="Proteomes" id="UP000265566">
    <property type="component" value="Chromosome 4"/>
</dbReference>
<name>A0A396I4Z1_MEDTR</name>